<dbReference type="Proteomes" id="UP000287651">
    <property type="component" value="Unassembled WGS sequence"/>
</dbReference>
<dbReference type="EMBL" id="AMZH03010846">
    <property type="protein sequence ID" value="RRT53974.1"/>
    <property type="molecule type" value="Genomic_DNA"/>
</dbReference>
<reference evidence="2 3" key="1">
    <citation type="journal article" date="2014" name="Agronomy (Basel)">
        <title>A Draft Genome Sequence for Ensete ventricosum, the Drought-Tolerant Tree Against Hunger.</title>
        <authorList>
            <person name="Harrison J."/>
            <person name="Moore K.A."/>
            <person name="Paszkiewicz K."/>
            <person name="Jones T."/>
            <person name="Grant M."/>
            <person name="Ambacheew D."/>
            <person name="Muzemil S."/>
            <person name="Studholme D.J."/>
        </authorList>
    </citation>
    <scope>NUCLEOTIDE SEQUENCE [LARGE SCALE GENOMIC DNA]</scope>
</reference>
<evidence type="ECO:0000256" key="1">
    <source>
        <dbReference type="SAM" id="MobiDB-lite"/>
    </source>
</evidence>
<organism evidence="2 3">
    <name type="scientific">Ensete ventricosum</name>
    <name type="common">Abyssinian banana</name>
    <name type="synonym">Musa ensete</name>
    <dbReference type="NCBI Taxonomy" id="4639"/>
    <lineage>
        <taxon>Eukaryota</taxon>
        <taxon>Viridiplantae</taxon>
        <taxon>Streptophyta</taxon>
        <taxon>Embryophyta</taxon>
        <taxon>Tracheophyta</taxon>
        <taxon>Spermatophyta</taxon>
        <taxon>Magnoliopsida</taxon>
        <taxon>Liliopsida</taxon>
        <taxon>Zingiberales</taxon>
        <taxon>Musaceae</taxon>
        <taxon>Ensete</taxon>
    </lineage>
</organism>
<evidence type="ECO:0000313" key="2">
    <source>
        <dbReference type="EMBL" id="RRT53974.1"/>
    </source>
</evidence>
<comment type="caution">
    <text evidence="2">The sequence shown here is derived from an EMBL/GenBank/DDBJ whole genome shotgun (WGS) entry which is preliminary data.</text>
</comment>
<dbReference type="AlphaFoldDB" id="A0A426YQI6"/>
<accession>A0A426YQI6</accession>
<protein>
    <submittedName>
        <fullName evidence="2">Uncharacterized protein</fullName>
    </submittedName>
</protein>
<evidence type="ECO:0000313" key="3">
    <source>
        <dbReference type="Proteomes" id="UP000287651"/>
    </source>
</evidence>
<name>A0A426YQI6_ENSVE</name>
<sequence length="94" mass="10007">MDLLPLGAAASPPPVWLQHHTFLLPVPVRGDQFEGDGGPAPPEGIDLKPDVVDDLPASGSNESRLQLHAPSCFKPIHLNQLRSDVKATDGIRDG</sequence>
<proteinExistence type="predicted"/>
<feature type="region of interest" description="Disordered" evidence="1">
    <location>
        <begin position="28"/>
        <end position="47"/>
    </location>
</feature>
<gene>
    <name evidence="2" type="ORF">B296_00044960</name>
</gene>